<gene>
    <name evidence="2" type="ORF">C7381_1096</name>
</gene>
<dbReference type="GO" id="GO:0016747">
    <property type="term" value="F:acyltransferase activity, transferring groups other than amino-acyl groups"/>
    <property type="evidence" value="ECO:0007669"/>
    <property type="project" value="InterPro"/>
</dbReference>
<sequence length="151" mass="18136">MKIYRPKLEDLWFRQEMMEDQETMAYNHAYGGTIPFPKDKWEEWYNRYMFDDSKFYAYIKDEDNNFVGDLSYRYDEEDKINKVSILIHAKYRGKGYGDFALKSLCETAKSKGVKELYDDIGIDNPSINLFLKNGFVEEYRTDEYIMVKKVL</sequence>
<dbReference type="EMBL" id="QEKV01000009">
    <property type="protein sequence ID" value="PVY93741.1"/>
    <property type="molecule type" value="Genomic_DNA"/>
</dbReference>
<feature type="domain" description="N-acetyltransferase" evidence="1">
    <location>
        <begin position="1"/>
        <end position="151"/>
    </location>
</feature>
<dbReference type="InterPro" id="IPR016181">
    <property type="entry name" value="Acyl_CoA_acyltransferase"/>
</dbReference>
<organism evidence="2 3">
    <name type="scientific">Ezakiella coagulans</name>
    <dbReference type="NCBI Taxonomy" id="46507"/>
    <lineage>
        <taxon>Bacteria</taxon>
        <taxon>Bacillati</taxon>
        <taxon>Bacillota</taxon>
        <taxon>Tissierellia</taxon>
        <taxon>Ezakiella</taxon>
    </lineage>
</organism>
<evidence type="ECO:0000313" key="3">
    <source>
        <dbReference type="Proteomes" id="UP000245793"/>
    </source>
</evidence>
<keyword evidence="2" id="KW-0012">Acyltransferase</keyword>
<dbReference type="PANTHER" id="PTHR43328">
    <property type="entry name" value="ACETYLTRANSFERASE-RELATED"/>
    <property type="match status" value="1"/>
</dbReference>
<dbReference type="Proteomes" id="UP000245793">
    <property type="component" value="Unassembled WGS sequence"/>
</dbReference>
<evidence type="ECO:0000259" key="1">
    <source>
        <dbReference type="PROSITE" id="PS51186"/>
    </source>
</evidence>
<keyword evidence="3" id="KW-1185">Reference proteome</keyword>
<comment type="caution">
    <text evidence="2">The sequence shown here is derived from an EMBL/GenBank/DDBJ whole genome shotgun (WGS) entry which is preliminary data.</text>
</comment>
<dbReference type="Pfam" id="PF13302">
    <property type="entry name" value="Acetyltransf_3"/>
    <property type="match status" value="1"/>
</dbReference>
<proteinExistence type="predicted"/>
<dbReference type="SUPFAM" id="SSF55729">
    <property type="entry name" value="Acyl-CoA N-acyltransferases (Nat)"/>
    <property type="match status" value="1"/>
</dbReference>
<reference evidence="2 3" key="1">
    <citation type="submission" date="2018-04" db="EMBL/GenBank/DDBJ databases">
        <title>Genomic Encyclopedia of Type Strains, Phase IV (KMG-IV): sequencing the most valuable type-strain genomes for metagenomic binning, comparative biology and taxonomic classification.</title>
        <authorList>
            <person name="Goeker M."/>
        </authorList>
    </citation>
    <scope>NUCLEOTIDE SEQUENCE [LARGE SCALE GENOMIC DNA]</scope>
    <source>
        <strain evidence="2 3">DSM 20705</strain>
    </source>
</reference>
<dbReference type="Gene3D" id="3.40.630.30">
    <property type="match status" value="1"/>
</dbReference>
<dbReference type="AlphaFoldDB" id="A0A2U1E1G2"/>
<dbReference type="RefSeq" id="WP_034546726.1">
    <property type="nucleotide sequence ID" value="NZ_QEKV01000009.1"/>
</dbReference>
<dbReference type="PROSITE" id="PS51186">
    <property type="entry name" value="GNAT"/>
    <property type="match status" value="1"/>
</dbReference>
<accession>A0A2U1E1G2</accession>
<evidence type="ECO:0000313" key="2">
    <source>
        <dbReference type="EMBL" id="PVY93741.1"/>
    </source>
</evidence>
<dbReference type="CDD" id="cd04301">
    <property type="entry name" value="NAT_SF"/>
    <property type="match status" value="1"/>
</dbReference>
<name>A0A2U1E1G2_9FIRM</name>
<keyword evidence="2" id="KW-0808">Transferase</keyword>
<dbReference type="PANTHER" id="PTHR43328:SF1">
    <property type="entry name" value="N-ACETYLTRANSFERASE DOMAIN-CONTAINING PROTEIN"/>
    <property type="match status" value="1"/>
</dbReference>
<dbReference type="InterPro" id="IPR000182">
    <property type="entry name" value="GNAT_dom"/>
</dbReference>
<protein>
    <submittedName>
        <fullName evidence="2">L-amino acid N-acyltransferase YncA</fullName>
    </submittedName>
</protein>